<comment type="caution">
    <text evidence="5">The sequence shown here is derived from an EMBL/GenBank/DDBJ whole genome shotgun (WGS) entry which is preliminary data.</text>
</comment>
<dbReference type="SUPFAM" id="SSF46689">
    <property type="entry name" value="Homeodomain-like"/>
    <property type="match status" value="2"/>
</dbReference>
<dbReference type="PROSITE" id="PS00041">
    <property type="entry name" value="HTH_ARAC_FAMILY_1"/>
    <property type="match status" value="1"/>
</dbReference>
<dbReference type="InterPro" id="IPR020449">
    <property type="entry name" value="Tscrpt_reg_AraC-type_HTH"/>
</dbReference>
<name>A0ABS2HG29_9VIBR</name>
<gene>
    <name evidence="5" type="ORF">JQC93_00070</name>
</gene>
<dbReference type="InterPro" id="IPR018060">
    <property type="entry name" value="HTH_AraC"/>
</dbReference>
<keyword evidence="1" id="KW-0805">Transcription regulation</keyword>
<protein>
    <submittedName>
        <fullName evidence="5">AraC family transcriptional regulator</fullName>
    </submittedName>
</protein>
<dbReference type="InterPro" id="IPR013096">
    <property type="entry name" value="Cupin_2"/>
</dbReference>
<organism evidence="5 6">
    <name type="scientific">Vibrio ulleungensis</name>
    <dbReference type="NCBI Taxonomy" id="2807619"/>
    <lineage>
        <taxon>Bacteria</taxon>
        <taxon>Pseudomonadati</taxon>
        <taxon>Pseudomonadota</taxon>
        <taxon>Gammaproteobacteria</taxon>
        <taxon>Vibrionales</taxon>
        <taxon>Vibrionaceae</taxon>
        <taxon>Vibrio</taxon>
    </lineage>
</organism>
<dbReference type="Pfam" id="PF07883">
    <property type="entry name" value="Cupin_2"/>
    <property type="match status" value="1"/>
</dbReference>
<proteinExistence type="predicted"/>
<dbReference type="InterPro" id="IPR011051">
    <property type="entry name" value="RmlC_Cupin_sf"/>
</dbReference>
<sequence length="305" mass="34435">MQVYDIKTDSQGQELTVHGDEAFPCASYDEVFSDFLNGEVPWHWHDEIEVVLVVRGSTKLECIGQSAVLKQGEMVLINSGVLHRLTDVGTEDCRILNTLFKPRLLGGDPVSLVFKKYIKPLISNHNLSFYQFSDAQPWQAEAIATMRRGFSDWDKALAGFEISMTACLMQCWMLLCRHEPQLIIESQKAVGNEKRVQQVMTYIQQHFAESISVADISAAANISESECYRMFKQALKCTPNGYLVSFRLRKAAAMLIESQSKITEIAHNVGFSCPAYFAKKFRQGYGVSPKQYRAQAVDMRPQPLS</sequence>
<dbReference type="PANTHER" id="PTHR43280">
    <property type="entry name" value="ARAC-FAMILY TRANSCRIPTIONAL REGULATOR"/>
    <property type="match status" value="1"/>
</dbReference>
<dbReference type="PANTHER" id="PTHR43280:SF28">
    <property type="entry name" value="HTH-TYPE TRANSCRIPTIONAL ACTIVATOR RHAS"/>
    <property type="match status" value="1"/>
</dbReference>
<dbReference type="InterPro" id="IPR009057">
    <property type="entry name" value="Homeodomain-like_sf"/>
</dbReference>
<dbReference type="PROSITE" id="PS01124">
    <property type="entry name" value="HTH_ARAC_FAMILY_2"/>
    <property type="match status" value="1"/>
</dbReference>
<dbReference type="CDD" id="cd02208">
    <property type="entry name" value="cupin_RmlC-like"/>
    <property type="match status" value="1"/>
</dbReference>
<dbReference type="Gene3D" id="2.60.120.10">
    <property type="entry name" value="Jelly Rolls"/>
    <property type="match status" value="1"/>
</dbReference>
<dbReference type="Gene3D" id="1.10.10.60">
    <property type="entry name" value="Homeodomain-like"/>
    <property type="match status" value="2"/>
</dbReference>
<keyword evidence="6" id="KW-1185">Reference proteome</keyword>
<dbReference type="Proteomes" id="UP000809621">
    <property type="component" value="Unassembled WGS sequence"/>
</dbReference>
<accession>A0ABS2HG29</accession>
<keyword evidence="2" id="KW-0238">DNA-binding</keyword>
<feature type="domain" description="HTH araC/xylS-type" evidence="4">
    <location>
        <begin position="197"/>
        <end position="295"/>
    </location>
</feature>
<reference evidence="5 6" key="1">
    <citation type="submission" date="2021-02" db="EMBL/GenBank/DDBJ databases">
        <authorList>
            <person name="Park J.-S."/>
        </authorList>
    </citation>
    <scope>NUCLEOTIDE SEQUENCE [LARGE SCALE GENOMIC DNA]</scope>
    <source>
        <strain evidence="5 6">188UL20-2</strain>
    </source>
</reference>
<evidence type="ECO:0000259" key="4">
    <source>
        <dbReference type="PROSITE" id="PS01124"/>
    </source>
</evidence>
<dbReference type="RefSeq" id="WP_205156446.1">
    <property type="nucleotide sequence ID" value="NZ_JAFEUM010000001.1"/>
</dbReference>
<dbReference type="SMART" id="SM00342">
    <property type="entry name" value="HTH_ARAC"/>
    <property type="match status" value="1"/>
</dbReference>
<dbReference type="EMBL" id="JAFEUM010000001">
    <property type="protein sequence ID" value="MBM7034782.1"/>
    <property type="molecule type" value="Genomic_DNA"/>
</dbReference>
<dbReference type="PRINTS" id="PR00032">
    <property type="entry name" value="HTHARAC"/>
</dbReference>
<evidence type="ECO:0000313" key="5">
    <source>
        <dbReference type="EMBL" id="MBM7034782.1"/>
    </source>
</evidence>
<dbReference type="InterPro" id="IPR018062">
    <property type="entry name" value="HTH_AraC-typ_CS"/>
</dbReference>
<dbReference type="SUPFAM" id="SSF51182">
    <property type="entry name" value="RmlC-like cupins"/>
    <property type="match status" value="1"/>
</dbReference>
<evidence type="ECO:0000313" key="6">
    <source>
        <dbReference type="Proteomes" id="UP000809621"/>
    </source>
</evidence>
<dbReference type="Pfam" id="PF12833">
    <property type="entry name" value="HTH_18"/>
    <property type="match status" value="1"/>
</dbReference>
<evidence type="ECO:0000256" key="1">
    <source>
        <dbReference type="ARBA" id="ARBA00023015"/>
    </source>
</evidence>
<keyword evidence="3" id="KW-0804">Transcription</keyword>
<evidence type="ECO:0000256" key="2">
    <source>
        <dbReference type="ARBA" id="ARBA00023125"/>
    </source>
</evidence>
<dbReference type="InterPro" id="IPR014710">
    <property type="entry name" value="RmlC-like_jellyroll"/>
</dbReference>
<evidence type="ECO:0000256" key="3">
    <source>
        <dbReference type="ARBA" id="ARBA00023163"/>
    </source>
</evidence>